<keyword evidence="3" id="KW-1185">Reference proteome</keyword>
<name>A0ABW9KLA5_9BACT</name>
<dbReference type="PROSITE" id="PS51707">
    <property type="entry name" value="CYTH"/>
    <property type="match status" value="1"/>
</dbReference>
<dbReference type="Proteomes" id="UP001634747">
    <property type="component" value="Unassembled WGS sequence"/>
</dbReference>
<comment type="caution">
    <text evidence="2">The sequence shown here is derived from an EMBL/GenBank/DDBJ whole genome shotgun (WGS) entry which is preliminary data.</text>
</comment>
<organism evidence="2 3">
    <name type="scientific">Terriglobus aquaticus</name>
    <dbReference type="NCBI Taxonomy" id="940139"/>
    <lineage>
        <taxon>Bacteria</taxon>
        <taxon>Pseudomonadati</taxon>
        <taxon>Acidobacteriota</taxon>
        <taxon>Terriglobia</taxon>
        <taxon>Terriglobales</taxon>
        <taxon>Acidobacteriaceae</taxon>
        <taxon>Terriglobus</taxon>
    </lineage>
</organism>
<feature type="domain" description="CYTH" evidence="1">
    <location>
        <begin position="3"/>
        <end position="171"/>
    </location>
</feature>
<dbReference type="SMART" id="SM01118">
    <property type="entry name" value="CYTH"/>
    <property type="match status" value="1"/>
</dbReference>
<sequence>MAKAEVELKFCVPHVDRLLQRAAEVGFHVETPRTLERNALFDTPGRDLLRERKILRMRKYGDKWVVTHKRPPAGNDDTAFVKERLETETAVEDGEAMGAVFVELGFSPMFRYEKFRTELTDGVGALVVDETPIGTFAELEGEREWIDAALERLHVAREWCFTDSYGRMFLDWKERTHSSAENMTFEEIEAAREATPA</sequence>
<protein>
    <submittedName>
        <fullName evidence="2">Class IV adenylate cyclase</fullName>
    </submittedName>
</protein>
<dbReference type="Gene3D" id="2.40.320.10">
    <property type="entry name" value="Hypothetical Protein Pfu-838710-001"/>
    <property type="match status" value="1"/>
</dbReference>
<dbReference type="CDD" id="cd07890">
    <property type="entry name" value="CYTH-like_AC_IV-like"/>
    <property type="match status" value="1"/>
</dbReference>
<dbReference type="Pfam" id="PF01928">
    <property type="entry name" value="CYTH"/>
    <property type="match status" value="1"/>
</dbReference>
<dbReference type="InterPro" id="IPR023577">
    <property type="entry name" value="CYTH_domain"/>
</dbReference>
<accession>A0ABW9KLA5</accession>
<evidence type="ECO:0000313" key="3">
    <source>
        <dbReference type="Proteomes" id="UP001634747"/>
    </source>
</evidence>
<dbReference type="PANTHER" id="PTHR21028">
    <property type="entry name" value="SI:CH211-156B7.4"/>
    <property type="match status" value="1"/>
</dbReference>
<evidence type="ECO:0000313" key="2">
    <source>
        <dbReference type="EMBL" id="MFN2975862.1"/>
    </source>
</evidence>
<evidence type="ECO:0000259" key="1">
    <source>
        <dbReference type="PROSITE" id="PS51707"/>
    </source>
</evidence>
<dbReference type="PANTHER" id="PTHR21028:SF2">
    <property type="entry name" value="CYTH DOMAIN-CONTAINING PROTEIN"/>
    <property type="match status" value="1"/>
</dbReference>
<dbReference type="EMBL" id="JBJYXY010000001">
    <property type="protein sequence ID" value="MFN2975862.1"/>
    <property type="molecule type" value="Genomic_DNA"/>
</dbReference>
<reference evidence="2 3" key="1">
    <citation type="submission" date="2024-12" db="EMBL/GenBank/DDBJ databases">
        <authorList>
            <person name="Lee Y."/>
        </authorList>
    </citation>
    <scope>NUCLEOTIDE SEQUENCE [LARGE SCALE GENOMIC DNA]</scope>
    <source>
        <strain evidence="2 3">03SUJ4</strain>
    </source>
</reference>
<gene>
    <name evidence="2" type="ORF">ACK2TP_08815</name>
</gene>
<dbReference type="RefSeq" id="WP_263412629.1">
    <property type="nucleotide sequence ID" value="NZ_BAABBH010000001.1"/>
</dbReference>
<dbReference type="InterPro" id="IPR008173">
    <property type="entry name" value="Adenylyl_cyclase_CyaB"/>
</dbReference>
<dbReference type="InterPro" id="IPR033469">
    <property type="entry name" value="CYTH-like_dom_sf"/>
</dbReference>
<dbReference type="SUPFAM" id="SSF55154">
    <property type="entry name" value="CYTH-like phosphatases"/>
    <property type="match status" value="1"/>
</dbReference>
<proteinExistence type="predicted"/>